<organism evidence="1 2">
    <name type="scientific">Blautia faecicola</name>
    <dbReference type="NCBI Taxonomy" id="2509240"/>
    <lineage>
        <taxon>Bacteria</taxon>
        <taxon>Bacillati</taxon>
        <taxon>Bacillota</taxon>
        <taxon>Clostridia</taxon>
        <taxon>Lachnospirales</taxon>
        <taxon>Lachnospiraceae</taxon>
        <taxon>Blautia</taxon>
    </lineage>
</organism>
<dbReference type="OrthoDB" id="2063008at2"/>
<name>A0A4V1NS97_9FIRM</name>
<keyword evidence="2" id="KW-1185">Reference proteome</keyword>
<sequence>MKNHSCNLHAPLCGIFYLHSVDVARYAALIQEKSPTNCDAHLAESLFQTRSRACLKNHFRNLQAPLCGRFYPHSVAIARYAALIRIKSPTN</sequence>
<dbReference type="Proteomes" id="UP000290106">
    <property type="component" value="Unassembled WGS sequence"/>
</dbReference>
<dbReference type="Pfam" id="PF20574">
    <property type="entry name" value="DUF6783"/>
    <property type="match status" value="1"/>
</dbReference>
<protein>
    <submittedName>
        <fullName evidence="1">Uncharacterized protein</fullName>
    </submittedName>
</protein>
<reference evidence="1 2" key="1">
    <citation type="submission" date="2019-01" db="EMBL/GenBank/DDBJ databases">
        <title>Blautia sp. nov. KGMB01111 isolated human feces.</title>
        <authorList>
            <person name="Park J.-E."/>
            <person name="Kim J.-S."/>
            <person name="Park S.-H."/>
        </authorList>
    </citation>
    <scope>NUCLEOTIDE SEQUENCE [LARGE SCALE GENOMIC DNA]</scope>
    <source>
        <strain evidence="1 2">KGMB01111</strain>
    </source>
</reference>
<proteinExistence type="predicted"/>
<evidence type="ECO:0000313" key="1">
    <source>
        <dbReference type="EMBL" id="RXS76495.1"/>
    </source>
</evidence>
<accession>A0A4V1NS97</accession>
<dbReference type="AlphaFoldDB" id="A0A4V1NS97"/>
<evidence type="ECO:0000313" key="2">
    <source>
        <dbReference type="Proteomes" id="UP000290106"/>
    </source>
</evidence>
<dbReference type="EMBL" id="SDKC01000001">
    <property type="protein sequence ID" value="RXS76495.1"/>
    <property type="molecule type" value="Genomic_DNA"/>
</dbReference>
<dbReference type="InterPro" id="IPR046710">
    <property type="entry name" value="DUF6783"/>
</dbReference>
<comment type="caution">
    <text evidence="1">The sequence shown here is derived from an EMBL/GenBank/DDBJ whole genome shotgun (WGS) entry which is preliminary data.</text>
</comment>
<gene>
    <name evidence="1" type="ORF">ETP43_15645</name>
</gene>